<accession>A0AAI9C7J6</accession>
<dbReference type="PROSITE" id="PS50088">
    <property type="entry name" value="ANK_REPEAT"/>
    <property type="match status" value="3"/>
</dbReference>
<dbReference type="InterPro" id="IPR002110">
    <property type="entry name" value="Ankyrin_rpt"/>
</dbReference>
<dbReference type="EMBL" id="ABLOMU010000001">
    <property type="protein sequence ID" value="EKT4439537.1"/>
    <property type="molecule type" value="Genomic_DNA"/>
</dbReference>
<evidence type="ECO:0000313" key="5">
    <source>
        <dbReference type="Proteomes" id="UP001214521"/>
    </source>
</evidence>
<feature type="repeat" description="ANK" evidence="3">
    <location>
        <begin position="99"/>
        <end position="131"/>
    </location>
</feature>
<evidence type="ECO:0000256" key="1">
    <source>
        <dbReference type="ARBA" id="ARBA00022737"/>
    </source>
</evidence>
<protein>
    <submittedName>
        <fullName evidence="4">Ankyrin repeat domain-containing protein</fullName>
    </submittedName>
</protein>
<evidence type="ECO:0000256" key="3">
    <source>
        <dbReference type="PROSITE-ProRule" id="PRU00023"/>
    </source>
</evidence>
<dbReference type="Gene3D" id="1.25.40.20">
    <property type="entry name" value="Ankyrin repeat-containing domain"/>
    <property type="match status" value="3"/>
</dbReference>
<dbReference type="PANTHER" id="PTHR24134">
    <property type="entry name" value="ANKYRIN REPEAT-CONTAINING PROTEIN DDB_G0279043"/>
    <property type="match status" value="1"/>
</dbReference>
<evidence type="ECO:0000313" key="4">
    <source>
        <dbReference type="EMBL" id="EKT4439537.1"/>
    </source>
</evidence>
<keyword evidence="1" id="KW-0677">Repeat</keyword>
<sequence length="249" mass="26678">MKVNAFQLMVENRFDELLTSIDRGEVDNLNADGRVLGMKLMHYAVSYDKPYLIRELARRGADVNCIDHEGRTPLVSARTVETVKALLEAGANINAMDHSGLTPIFHLWGDVETDAIKLLVHAGADVNARNKDGETLLMHHFISASEWCANEVNPVASLIALGADVNAVNNDGDTVLHMAAYGANGEEVIGVLLHAGANPSALNAKGKTPGDVANRSGIKSIIQRAVLNAELLALSENSPDRIKRGEGGI</sequence>
<name>A0AAI9C7J6_STEMA</name>
<dbReference type="RefSeq" id="WP_143570037.1">
    <property type="nucleotide sequence ID" value="NZ_JAKJRK010000010.1"/>
</dbReference>
<proteinExistence type="predicted"/>
<dbReference type="SUPFAM" id="SSF48403">
    <property type="entry name" value="Ankyrin repeat"/>
    <property type="match status" value="1"/>
</dbReference>
<dbReference type="AlphaFoldDB" id="A0AAI9C7J6"/>
<keyword evidence="2 3" id="KW-0040">ANK repeat</keyword>
<evidence type="ECO:0000256" key="2">
    <source>
        <dbReference type="ARBA" id="ARBA00023043"/>
    </source>
</evidence>
<organism evidence="4 5">
    <name type="scientific">Stenotrophomonas maltophilia</name>
    <name type="common">Pseudomonas maltophilia</name>
    <name type="synonym">Xanthomonas maltophilia</name>
    <dbReference type="NCBI Taxonomy" id="40324"/>
    <lineage>
        <taxon>Bacteria</taxon>
        <taxon>Pseudomonadati</taxon>
        <taxon>Pseudomonadota</taxon>
        <taxon>Gammaproteobacteria</taxon>
        <taxon>Lysobacterales</taxon>
        <taxon>Lysobacteraceae</taxon>
        <taxon>Stenotrophomonas</taxon>
        <taxon>Stenotrophomonas maltophilia group</taxon>
    </lineage>
</organism>
<dbReference type="InterPro" id="IPR036770">
    <property type="entry name" value="Ankyrin_rpt-contain_sf"/>
</dbReference>
<feature type="repeat" description="ANK" evidence="3">
    <location>
        <begin position="36"/>
        <end position="68"/>
    </location>
</feature>
<gene>
    <name evidence="4" type="ORF">QEK83_000130</name>
</gene>
<dbReference type="Pfam" id="PF12796">
    <property type="entry name" value="Ank_2"/>
    <property type="match status" value="2"/>
</dbReference>
<feature type="repeat" description="ANK" evidence="3">
    <location>
        <begin position="171"/>
        <end position="204"/>
    </location>
</feature>
<dbReference type="PROSITE" id="PS50297">
    <property type="entry name" value="ANK_REP_REGION"/>
    <property type="match status" value="1"/>
</dbReference>
<dbReference type="Proteomes" id="UP001214521">
    <property type="component" value="Unassembled WGS sequence"/>
</dbReference>
<comment type="caution">
    <text evidence="4">The sequence shown here is derived from an EMBL/GenBank/DDBJ whole genome shotgun (WGS) entry which is preliminary data.</text>
</comment>
<dbReference type="SMART" id="SM00248">
    <property type="entry name" value="ANK"/>
    <property type="match status" value="5"/>
</dbReference>
<reference evidence="4" key="1">
    <citation type="submission" date="2022-07" db="EMBL/GenBank/DDBJ databases">
        <authorList>
            <consortium name="Clinical and Environmental Microbiology Branch: Whole genome sequencing antimicrobial resistance pathogens in the healthcare setting"/>
        </authorList>
    </citation>
    <scope>NUCLEOTIDE SEQUENCE</scope>
    <source>
        <strain evidence="4">Stenotrophomonas_maltophilia_2021CK-00905</strain>
    </source>
</reference>
<dbReference type="PANTHER" id="PTHR24134:SF9">
    <property type="entry name" value="ANKYRIN REPEAT AND SOCS BOX PROTEIN 8"/>
    <property type="match status" value="1"/>
</dbReference>